<dbReference type="GO" id="GO:0008441">
    <property type="term" value="F:3'(2'),5'-bisphosphate nucleotidase activity"/>
    <property type="evidence" value="ECO:0007669"/>
    <property type="project" value="UniProtKB-EC"/>
</dbReference>
<gene>
    <name evidence="6 7" type="primary">cysQ</name>
    <name evidence="7" type="ORF">LQG66_16735</name>
</gene>
<dbReference type="HAMAP" id="MF_02095">
    <property type="entry name" value="CysQ"/>
    <property type="match status" value="1"/>
</dbReference>
<feature type="binding site" evidence="6">
    <location>
        <position position="78"/>
    </location>
    <ligand>
        <name>substrate</name>
    </ligand>
</feature>
<feature type="binding site" evidence="6">
    <location>
        <position position="78"/>
    </location>
    <ligand>
        <name>Mg(2+)</name>
        <dbReference type="ChEBI" id="CHEBI:18420"/>
        <label>1</label>
    </ligand>
</feature>
<protein>
    <recommendedName>
        <fullName evidence="6">3'(2'),5'-bisphosphate nucleotidase CysQ</fullName>
        <ecNumber evidence="6">3.1.3.7</ecNumber>
    </recommendedName>
    <alternativeName>
        <fullName evidence="6">3'(2'),5-bisphosphonucleoside 3'(2')-phosphohydrolase</fullName>
    </alternativeName>
    <alternativeName>
        <fullName evidence="6">3'-phosphoadenosine 5'-phosphate phosphatase</fullName>
        <shortName evidence="6">PAP phosphatase</shortName>
    </alternativeName>
</protein>
<dbReference type="Gene3D" id="3.30.540.10">
    <property type="entry name" value="Fructose-1,6-Bisphosphatase, subunit A, domain 1"/>
    <property type="match status" value="1"/>
</dbReference>
<comment type="subcellular location">
    <subcellularLocation>
        <location evidence="6">Cell inner membrane</location>
        <topology evidence="6">Peripheral membrane protein</topology>
        <orientation evidence="6">Cytoplasmic side</orientation>
    </subcellularLocation>
</comment>
<evidence type="ECO:0000256" key="3">
    <source>
        <dbReference type="ARBA" id="ARBA00022519"/>
    </source>
</evidence>
<dbReference type="PRINTS" id="PR00377">
    <property type="entry name" value="IMPHPHTASES"/>
</dbReference>
<dbReference type="Gene3D" id="3.40.190.80">
    <property type="match status" value="1"/>
</dbReference>
<comment type="cofactor">
    <cofactor evidence="6">
        <name>Mg(2+)</name>
        <dbReference type="ChEBI" id="CHEBI:18420"/>
    </cofactor>
</comment>
<keyword evidence="5 6" id="KW-0472">Membrane</keyword>
<dbReference type="Pfam" id="PF00459">
    <property type="entry name" value="Inositol_P"/>
    <property type="match status" value="1"/>
</dbReference>
<dbReference type="SUPFAM" id="SSF56655">
    <property type="entry name" value="Carbohydrate phosphatase"/>
    <property type="match status" value="1"/>
</dbReference>
<name>A0ABY3RM46_9BRAD</name>
<dbReference type="NCBIfam" id="TIGR01331">
    <property type="entry name" value="bisphos_cysQ"/>
    <property type="match status" value="1"/>
</dbReference>
<dbReference type="PANTHER" id="PTHR43028:SF5">
    <property type="entry name" value="3'(2'),5'-BISPHOSPHATE NUCLEOTIDASE 1"/>
    <property type="match status" value="1"/>
</dbReference>
<feature type="binding site" evidence="6">
    <location>
        <position position="98"/>
    </location>
    <ligand>
        <name>Mg(2+)</name>
        <dbReference type="ChEBI" id="CHEBI:18420"/>
        <label>1</label>
    </ligand>
</feature>
<evidence type="ECO:0000313" key="8">
    <source>
        <dbReference type="Proteomes" id="UP001431010"/>
    </source>
</evidence>
<keyword evidence="6" id="KW-0479">Metal-binding</keyword>
<dbReference type="EMBL" id="CP088156">
    <property type="protein sequence ID" value="UFZ08374.1"/>
    <property type="molecule type" value="Genomic_DNA"/>
</dbReference>
<dbReference type="InterPro" id="IPR006240">
    <property type="entry name" value="CysQ"/>
</dbReference>
<reference evidence="7" key="1">
    <citation type="journal article" date="2024" name="Antonie Van Leeuwenhoek">
        <title>Bradyrhizobium ontarionense sp. nov., a novel bacterial symbiont isolated from Aeschynomene indica (Indian jointvetch), harbours photosynthesis, nitrogen fixation and nitrous oxide (N2O) reductase genes.</title>
        <authorList>
            <person name="Bromfield E.S.P."/>
            <person name="Cloutier S."/>
        </authorList>
    </citation>
    <scope>NUCLEOTIDE SEQUENCE</scope>
    <source>
        <strain evidence="7">A19</strain>
    </source>
</reference>
<comment type="similarity">
    <text evidence="1 6">Belongs to the inositol monophosphatase superfamily. CysQ family.</text>
</comment>
<comment type="function">
    <text evidence="6">Converts adenosine-3',5'-bisphosphate (PAP) to AMP.</text>
</comment>
<evidence type="ECO:0000256" key="2">
    <source>
        <dbReference type="ARBA" id="ARBA00022475"/>
    </source>
</evidence>
<feature type="binding site" evidence="6">
    <location>
        <position position="228"/>
    </location>
    <ligand>
        <name>Mg(2+)</name>
        <dbReference type="ChEBI" id="CHEBI:18420"/>
        <label>2</label>
    </ligand>
</feature>
<dbReference type="Proteomes" id="UP001431010">
    <property type="component" value="Chromosome"/>
</dbReference>
<feature type="binding site" evidence="6">
    <location>
        <position position="96"/>
    </location>
    <ligand>
        <name>Mg(2+)</name>
        <dbReference type="ChEBI" id="CHEBI:18420"/>
        <label>2</label>
    </ligand>
</feature>
<feature type="binding site" evidence="6">
    <location>
        <position position="96"/>
    </location>
    <ligand>
        <name>Mg(2+)</name>
        <dbReference type="ChEBI" id="CHEBI:18420"/>
        <label>1</label>
    </ligand>
</feature>
<evidence type="ECO:0000256" key="4">
    <source>
        <dbReference type="ARBA" id="ARBA00022801"/>
    </source>
</evidence>
<evidence type="ECO:0000256" key="6">
    <source>
        <dbReference type="HAMAP-Rule" id="MF_02095"/>
    </source>
</evidence>
<feature type="binding site" evidence="6">
    <location>
        <position position="228"/>
    </location>
    <ligand>
        <name>substrate</name>
    </ligand>
</feature>
<organism evidence="7 8">
    <name type="scientific">Bradyrhizobium ontarionense</name>
    <dbReference type="NCBI Taxonomy" id="2898149"/>
    <lineage>
        <taxon>Bacteria</taxon>
        <taxon>Pseudomonadati</taxon>
        <taxon>Pseudomonadota</taxon>
        <taxon>Alphaproteobacteria</taxon>
        <taxon>Hyphomicrobiales</taxon>
        <taxon>Nitrobacteraceae</taxon>
        <taxon>Bradyrhizobium</taxon>
    </lineage>
</organism>
<evidence type="ECO:0000256" key="5">
    <source>
        <dbReference type="ARBA" id="ARBA00023136"/>
    </source>
</evidence>
<dbReference type="InterPro" id="IPR000760">
    <property type="entry name" value="Inositol_monophosphatase-like"/>
</dbReference>
<evidence type="ECO:0000256" key="1">
    <source>
        <dbReference type="ARBA" id="ARBA00005289"/>
    </source>
</evidence>
<keyword evidence="2 6" id="KW-1003">Cell membrane</keyword>
<sequence length="277" mass="28440">MTSPTAGAVDIGSAAALMAPLTELVVEAAHAILAVNRRAMSVTDKSDGSPVTEADLAADRVIADGLARLAPEIPALSEERVGASAPPFKGSFFLIDPLDGTKEFVAGRGEFTVNLALVSAASPLLGIVCAPAIGLIWRGLVGRGAERLSFTETGLGVPEPIRTRPAPKPGEAWVAAVSRSHGDARTEAFIQARPGAMRLPLGSAVKFGRLAEGLADIYPRLGPTSEWDVAAGHAVVTAAGGTVTSETGTPLRYGERTDGFIVPSFIAWGDPAVVKAA</sequence>
<accession>A0ABY3RM46</accession>
<keyword evidence="6" id="KW-0460">Magnesium</keyword>
<keyword evidence="8" id="KW-1185">Reference proteome</keyword>
<dbReference type="InterPro" id="IPR050725">
    <property type="entry name" value="CysQ/Inositol_MonoPase"/>
</dbReference>
<comment type="catalytic activity">
    <reaction evidence="6">
        <text>adenosine 3',5'-bisphosphate + H2O = AMP + phosphate</text>
        <dbReference type="Rhea" id="RHEA:10040"/>
        <dbReference type="ChEBI" id="CHEBI:15377"/>
        <dbReference type="ChEBI" id="CHEBI:43474"/>
        <dbReference type="ChEBI" id="CHEBI:58343"/>
        <dbReference type="ChEBI" id="CHEBI:456215"/>
        <dbReference type="EC" id="3.1.3.7"/>
    </reaction>
</comment>
<proteinExistence type="inferred from homology"/>
<feature type="binding site" evidence="6">
    <location>
        <position position="99"/>
    </location>
    <ligand>
        <name>Mg(2+)</name>
        <dbReference type="ChEBI" id="CHEBI:18420"/>
        <label>2</label>
    </ligand>
</feature>
<dbReference type="CDD" id="cd01638">
    <property type="entry name" value="CysQ"/>
    <property type="match status" value="1"/>
</dbReference>
<dbReference type="PANTHER" id="PTHR43028">
    <property type="entry name" value="3'(2'),5'-BISPHOSPHATE NUCLEOTIDASE 1"/>
    <property type="match status" value="1"/>
</dbReference>
<feature type="binding site" evidence="6">
    <location>
        <begin position="98"/>
        <end position="101"/>
    </location>
    <ligand>
        <name>substrate</name>
    </ligand>
</feature>
<dbReference type="InterPro" id="IPR020550">
    <property type="entry name" value="Inositol_monophosphatase_CS"/>
</dbReference>
<evidence type="ECO:0000313" key="7">
    <source>
        <dbReference type="EMBL" id="UFZ08374.1"/>
    </source>
</evidence>
<dbReference type="EC" id="3.1.3.7" evidence="6"/>
<dbReference type="PROSITE" id="PS00630">
    <property type="entry name" value="IMP_2"/>
    <property type="match status" value="1"/>
</dbReference>
<keyword evidence="3 6" id="KW-0997">Cell inner membrane</keyword>
<keyword evidence="4 6" id="KW-0378">Hydrolase</keyword>